<dbReference type="EMBL" id="JAAALK010000081">
    <property type="protein sequence ID" value="KAG8089423.1"/>
    <property type="molecule type" value="Genomic_DNA"/>
</dbReference>
<evidence type="ECO:0000313" key="2">
    <source>
        <dbReference type="EMBL" id="KAG8089423.1"/>
    </source>
</evidence>
<dbReference type="AlphaFoldDB" id="A0A8J5WE11"/>
<accession>A0A8J5WE11</accession>
<proteinExistence type="predicted"/>
<keyword evidence="3" id="KW-1185">Reference proteome</keyword>
<reference evidence="2" key="1">
    <citation type="journal article" date="2021" name="bioRxiv">
        <title>Whole Genome Assembly and Annotation of Northern Wild Rice, Zizania palustris L., Supports a Whole Genome Duplication in the Zizania Genus.</title>
        <authorList>
            <person name="Haas M."/>
            <person name="Kono T."/>
            <person name="Macchietto M."/>
            <person name="Millas R."/>
            <person name="McGilp L."/>
            <person name="Shao M."/>
            <person name="Duquette J."/>
            <person name="Hirsch C.N."/>
            <person name="Kimball J."/>
        </authorList>
    </citation>
    <scope>NUCLEOTIDE SEQUENCE</scope>
    <source>
        <tissue evidence="2">Fresh leaf tissue</tissue>
    </source>
</reference>
<protein>
    <submittedName>
        <fullName evidence="2">Uncharacterized protein</fullName>
    </submittedName>
</protein>
<gene>
    <name evidence="2" type="ORF">GUJ93_ZPchr0011g27830</name>
</gene>
<sequence length="91" mass="10609">MRRPRRRRPSRAHGEYAPHRVRRPPLGAPIARCRTSCRTSSPGVLPKRLLRFGAAVTFVLRQILMEWAKDWKLVYHCGMTPQKLPDLIDHN</sequence>
<evidence type="ECO:0000256" key="1">
    <source>
        <dbReference type="SAM" id="MobiDB-lite"/>
    </source>
</evidence>
<feature type="compositionally biased region" description="Basic residues" evidence="1">
    <location>
        <begin position="1"/>
        <end position="11"/>
    </location>
</feature>
<reference evidence="2" key="2">
    <citation type="submission" date="2021-02" db="EMBL/GenBank/DDBJ databases">
        <authorList>
            <person name="Kimball J.A."/>
            <person name="Haas M.W."/>
            <person name="Macchietto M."/>
            <person name="Kono T."/>
            <person name="Duquette J."/>
            <person name="Shao M."/>
        </authorList>
    </citation>
    <scope>NUCLEOTIDE SEQUENCE</scope>
    <source>
        <tissue evidence="2">Fresh leaf tissue</tissue>
    </source>
</reference>
<name>A0A8J5WE11_ZIZPA</name>
<evidence type="ECO:0000313" key="3">
    <source>
        <dbReference type="Proteomes" id="UP000729402"/>
    </source>
</evidence>
<comment type="caution">
    <text evidence="2">The sequence shown here is derived from an EMBL/GenBank/DDBJ whole genome shotgun (WGS) entry which is preliminary data.</text>
</comment>
<feature type="region of interest" description="Disordered" evidence="1">
    <location>
        <begin position="1"/>
        <end position="27"/>
    </location>
</feature>
<organism evidence="2 3">
    <name type="scientific">Zizania palustris</name>
    <name type="common">Northern wild rice</name>
    <dbReference type="NCBI Taxonomy" id="103762"/>
    <lineage>
        <taxon>Eukaryota</taxon>
        <taxon>Viridiplantae</taxon>
        <taxon>Streptophyta</taxon>
        <taxon>Embryophyta</taxon>
        <taxon>Tracheophyta</taxon>
        <taxon>Spermatophyta</taxon>
        <taxon>Magnoliopsida</taxon>
        <taxon>Liliopsida</taxon>
        <taxon>Poales</taxon>
        <taxon>Poaceae</taxon>
        <taxon>BOP clade</taxon>
        <taxon>Oryzoideae</taxon>
        <taxon>Oryzeae</taxon>
        <taxon>Zizaniinae</taxon>
        <taxon>Zizania</taxon>
    </lineage>
</organism>
<dbReference type="Proteomes" id="UP000729402">
    <property type="component" value="Unassembled WGS sequence"/>
</dbReference>